<reference evidence="8" key="1">
    <citation type="submission" date="2025-08" db="UniProtKB">
        <authorList>
            <consortium name="Ensembl"/>
        </authorList>
    </citation>
    <scope>IDENTIFICATION</scope>
</reference>
<keyword evidence="9" id="KW-1185">Reference proteome</keyword>
<dbReference type="InterPro" id="IPR003597">
    <property type="entry name" value="Ig_C1-set"/>
</dbReference>
<dbReference type="Pfam" id="PF07654">
    <property type="entry name" value="C1-set"/>
    <property type="match status" value="1"/>
</dbReference>
<dbReference type="SUPFAM" id="SSF54452">
    <property type="entry name" value="MHC antigen-recognition domain"/>
    <property type="match status" value="1"/>
</dbReference>
<dbReference type="GO" id="GO:0006955">
    <property type="term" value="P:immune response"/>
    <property type="evidence" value="ECO:0007669"/>
    <property type="project" value="InterPro"/>
</dbReference>
<comment type="subcellular location">
    <subcellularLocation>
        <location evidence="1">Membrane</location>
        <topology evidence="1">Single-pass type I membrane protein</topology>
    </subcellularLocation>
</comment>
<protein>
    <submittedName>
        <fullName evidence="8">MHC class II beta chain-like</fullName>
    </submittedName>
</protein>
<name>A0A8C3A4N7_CYCLU</name>
<dbReference type="GO" id="GO:0042613">
    <property type="term" value="C:MHC class II protein complex"/>
    <property type="evidence" value="ECO:0007669"/>
    <property type="project" value="InterPro"/>
</dbReference>
<dbReference type="SMART" id="SM00407">
    <property type="entry name" value="IGc1"/>
    <property type="match status" value="1"/>
</dbReference>
<dbReference type="PROSITE" id="PS50835">
    <property type="entry name" value="IG_LIKE"/>
    <property type="match status" value="1"/>
</dbReference>
<evidence type="ECO:0000256" key="1">
    <source>
        <dbReference type="ARBA" id="ARBA00004479"/>
    </source>
</evidence>
<evidence type="ECO:0000259" key="7">
    <source>
        <dbReference type="PROSITE" id="PS50835"/>
    </source>
</evidence>
<keyword evidence="6" id="KW-0472">Membrane</keyword>
<dbReference type="GeneTree" id="ENSGT00950000183127"/>
<dbReference type="PANTHER" id="PTHR19944">
    <property type="entry name" value="MHC CLASS II-RELATED"/>
    <property type="match status" value="1"/>
</dbReference>
<dbReference type="InterPro" id="IPR014745">
    <property type="entry name" value="MHC_II_a/b_N"/>
</dbReference>
<organism evidence="8 9">
    <name type="scientific">Cyclopterus lumpus</name>
    <name type="common">Lumpsucker</name>
    <dbReference type="NCBI Taxonomy" id="8103"/>
    <lineage>
        <taxon>Eukaryota</taxon>
        <taxon>Metazoa</taxon>
        <taxon>Chordata</taxon>
        <taxon>Craniata</taxon>
        <taxon>Vertebrata</taxon>
        <taxon>Euteleostomi</taxon>
        <taxon>Actinopterygii</taxon>
        <taxon>Neopterygii</taxon>
        <taxon>Teleostei</taxon>
        <taxon>Neoteleostei</taxon>
        <taxon>Acanthomorphata</taxon>
        <taxon>Eupercaria</taxon>
        <taxon>Perciformes</taxon>
        <taxon>Cottioidei</taxon>
        <taxon>Cottales</taxon>
        <taxon>Cyclopteridae</taxon>
        <taxon>Cyclopterus</taxon>
    </lineage>
</organism>
<evidence type="ECO:0000256" key="6">
    <source>
        <dbReference type="SAM" id="Phobius"/>
    </source>
</evidence>
<dbReference type="InterPro" id="IPR013783">
    <property type="entry name" value="Ig-like_fold"/>
</dbReference>
<dbReference type="InterPro" id="IPR036179">
    <property type="entry name" value="Ig-like_dom_sf"/>
</dbReference>
<evidence type="ECO:0000256" key="4">
    <source>
        <dbReference type="ARBA" id="ARBA00023157"/>
    </source>
</evidence>
<keyword evidence="4" id="KW-1015">Disulfide bond</keyword>
<gene>
    <name evidence="8" type="primary">LOC117747618</name>
</gene>
<dbReference type="InterPro" id="IPR007110">
    <property type="entry name" value="Ig-like_dom"/>
</dbReference>
<evidence type="ECO:0000256" key="3">
    <source>
        <dbReference type="ARBA" id="ARBA00022989"/>
    </source>
</evidence>
<dbReference type="GO" id="GO:0019882">
    <property type="term" value="P:antigen processing and presentation"/>
    <property type="evidence" value="ECO:0007669"/>
    <property type="project" value="InterPro"/>
</dbReference>
<reference evidence="8" key="2">
    <citation type="submission" date="2025-09" db="UniProtKB">
        <authorList>
            <consortium name="Ensembl"/>
        </authorList>
    </citation>
    <scope>IDENTIFICATION</scope>
</reference>
<dbReference type="AlphaFoldDB" id="A0A8C3A4N7"/>
<dbReference type="InterPro" id="IPR000353">
    <property type="entry name" value="MHC_II_b_N"/>
</dbReference>
<dbReference type="SMART" id="SM00921">
    <property type="entry name" value="MHC_II_beta"/>
    <property type="match status" value="1"/>
</dbReference>
<dbReference type="Ensembl" id="ENSCLMT00005038424.1">
    <property type="protein sequence ID" value="ENSCLMP00005036979.1"/>
    <property type="gene ID" value="ENSCLMG00005017616.1"/>
</dbReference>
<keyword evidence="2 6" id="KW-0812">Transmembrane</keyword>
<sequence>MSSAYTAALQETLPEFVVLFGEQRNMASFFLSFSLLFIGLHSADGFMNSAVGRCVFNSSELKDIEFIDSYYYNKIEFTRFSSAVGKFVGFTEYGVKNAAIWNKDASFVAAERAQKETYCLHNIQNWYSNILTRSAPPYVVLSSMTPPGGKHSSMLVCSVFNFYPQRINVSWIRDGLKETAGVTSTDELADGDWYYQVHSHLEYTPRSGEKISCVVEHFSLSKPLVTDWDPSMPESERNKIAIGASGLILGLTLSVAGFIYYKRKGRGGRILVPNN</sequence>
<evidence type="ECO:0000313" key="9">
    <source>
        <dbReference type="Proteomes" id="UP000694565"/>
    </source>
</evidence>
<feature type="domain" description="Ig-like" evidence="7">
    <location>
        <begin position="136"/>
        <end position="225"/>
    </location>
</feature>
<accession>A0A8C3A4N7</accession>
<proteinExistence type="predicted"/>
<keyword evidence="5" id="KW-0325">Glycoprotein</keyword>
<dbReference type="Proteomes" id="UP000694565">
    <property type="component" value="Unplaced"/>
</dbReference>
<dbReference type="InterPro" id="IPR011162">
    <property type="entry name" value="MHC_I/II-like_Ag-recog"/>
</dbReference>
<dbReference type="InterPro" id="IPR050160">
    <property type="entry name" value="MHC/Immunoglobulin"/>
</dbReference>
<dbReference type="PANTHER" id="PTHR19944:SF99">
    <property type="entry name" value="HLA CLASS II HISTOCOMPATIBILITY ANTIGEN, DRB1 BETA CHAIN"/>
    <property type="match status" value="1"/>
</dbReference>
<evidence type="ECO:0000256" key="5">
    <source>
        <dbReference type="ARBA" id="ARBA00023180"/>
    </source>
</evidence>
<feature type="transmembrane region" description="Helical" evidence="6">
    <location>
        <begin position="240"/>
        <end position="261"/>
    </location>
</feature>
<dbReference type="Pfam" id="PF00969">
    <property type="entry name" value="MHC_II_beta"/>
    <property type="match status" value="1"/>
</dbReference>
<dbReference type="SUPFAM" id="SSF48726">
    <property type="entry name" value="Immunoglobulin"/>
    <property type="match status" value="1"/>
</dbReference>
<dbReference type="Gene3D" id="2.60.40.10">
    <property type="entry name" value="Immunoglobulins"/>
    <property type="match status" value="1"/>
</dbReference>
<evidence type="ECO:0000256" key="2">
    <source>
        <dbReference type="ARBA" id="ARBA00022692"/>
    </source>
</evidence>
<dbReference type="Gene3D" id="3.10.320.10">
    <property type="entry name" value="Class II Histocompatibility Antigen, M Beta Chain, Chain B, domain 1"/>
    <property type="match status" value="1"/>
</dbReference>
<keyword evidence="3 6" id="KW-1133">Transmembrane helix</keyword>
<evidence type="ECO:0000313" key="8">
    <source>
        <dbReference type="Ensembl" id="ENSCLMP00005036979.1"/>
    </source>
</evidence>